<organism evidence="2">
    <name type="scientific">Asparagus officinalis</name>
    <name type="common">Garden asparagus</name>
    <dbReference type="NCBI Taxonomy" id="4686"/>
    <lineage>
        <taxon>Eukaryota</taxon>
        <taxon>Viridiplantae</taxon>
        <taxon>Streptophyta</taxon>
        <taxon>Embryophyta</taxon>
        <taxon>Tracheophyta</taxon>
        <taxon>Spermatophyta</taxon>
        <taxon>Magnoliopsida</taxon>
        <taxon>Liliopsida</taxon>
        <taxon>Asparagales</taxon>
        <taxon>Asparagaceae</taxon>
        <taxon>Asparagoideae</taxon>
        <taxon>Asparagus</taxon>
    </lineage>
</organism>
<proteinExistence type="predicted"/>
<evidence type="ECO:0000256" key="1">
    <source>
        <dbReference type="SAM" id="MobiDB-lite"/>
    </source>
</evidence>
<name>Q2AA04_ASPOF</name>
<dbReference type="EMBL" id="AC183436">
    <property type="protein sequence ID" value="ABD63196.1"/>
    <property type="molecule type" value="Genomic_DNA"/>
</dbReference>
<dbReference type="AlphaFoldDB" id="Q2AA04"/>
<feature type="region of interest" description="Disordered" evidence="1">
    <location>
        <begin position="47"/>
        <end position="78"/>
    </location>
</feature>
<accession>Q2AA04</accession>
<evidence type="ECO:0000313" key="2">
    <source>
        <dbReference type="EMBL" id="ABD63196.1"/>
    </source>
</evidence>
<reference evidence="2" key="1">
    <citation type="submission" date="2006-03" db="EMBL/GenBank/DDBJ databases">
        <title>Comparative Sequence and Genetic Analyses of Asparagus BACs Reveal No Microsynteny with Onion or Rice.</title>
        <authorList>
            <person name="Jernej J."/>
            <person name="Telgmann A."/>
            <person name="Jung C."/>
            <person name="Cheung F."/>
            <person name="Havey M.J."/>
            <person name="Town C.D."/>
        </authorList>
    </citation>
    <scope>NUCLEOTIDE SEQUENCE</scope>
</reference>
<sequence>MALACKAGVDYFASLVPRNSHPTSDCFYPPRVSCYLDLLKDVEKNGGGLDLSTSDDEVEPIAGAPRESSATATTRIPPSLTPKSGVFPSIADEGILLMRWLAYERPQPKRSSPNYYVPTNIDASRPMNDCPKLHLRLLAKNTVLTVMDGIYATTKISKGGGGQEMKQRYFKNVKFD</sequence>
<gene>
    <name evidence="2" type="ORF">20.t00048</name>
</gene>
<protein>
    <submittedName>
        <fullName evidence="2">Uncharacterized protein</fullName>
    </submittedName>
</protein>